<evidence type="ECO:0000313" key="1">
    <source>
        <dbReference type="EMBL" id="RYR21808.1"/>
    </source>
</evidence>
<proteinExistence type="predicted"/>
<dbReference type="AlphaFoldDB" id="A0A445A5X2"/>
<evidence type="ECO:0000313" key="2">
    <source>
        <dbReference type="Proteomes" id="UP000289738"/>
    </source>
</evidence>
<reference evidence="1 2" key="1">
    <citation type="submission" date="2019-01" db="EMBL/GenBank/DDBJ databases">
        <title>Sequencing of cultivated peanut Arachis hypogaea provides insights into genome evolution and oil improvement.</title>
        <authorList>
            <person name="Chen X."/>
        </authorList>
    </citation>
    <scope>NUCLEOTIDE SEQUENCE [LARGE SCALE GENOMIC DNA]</scope>
    <source>
        <strain evidence="2">cv. Fuhuasheng</strain>
        <tissue evidence="1">Leaves</tissue>
    </source>
</reference>
<accession>A0A445A5X2</accession>
<gene>
    <name evidence="1" type="ORF">Ahy_B03g067122</name>
</gene>
<dbReference type="EMBL" id="SDMP01000013">
    <property type="protein sequence ID" value="RYR21808.1"/>
    <property type="molecule type" value="Genomic_DNA"/>
</dbReference>
<evidence type="ECO:0008006" key="3">
    <source>
        <dbReference type="Google" id="ProtNLM"/>
    </source>
</evidence>
<keyword evidence="2" id="KW-1185">Reference proteome</keyword>
<comment type="caution">
    <text evidence="1">The sequence shown here is derived from an EMBL/GenBank/DDBJ whole genome shotgun (WGS) entry which is preliminary data.</text>
</comment>
<protein>
    <recommendedName>
        <fullName evidence="3">Ubiquitin-like protease family profile domain-containing protein</fullName>
    </recommendedName>
</protein>
<sequence>MSTRNDPAPETTAAALLMIVRTTFYVPREFPLPSFSLGFTDSSQEKIQTQEGQGKPEPQVEKSMKTRVLIEGLNKLVEKIAKSEVKTALNFTEGKSPPIKKQTVGQIFDKFETPGMSNLMSNKMKEKCYLWATRIRTYGDKSTDEYDLVCTLNAQQLLISFGVSQMLQNMTIGNYAGGEFLQPKSKKLFMIKDYPMFIPFLDLKKLASHPYHWWIWMADGYVISRIRIYARGTSQEKRSPTNIVEVDHFRVEFASRILFHEMNHDRDTAIRKSEAMRLSKPSAVLLNPYC</sequence>
<name>A0A445A5X2_ARAHY</name>
<organism evidence="1 2">
    <name type="scientific">Arachis hypogaea</name>
    <name type="common">Peanut</name>
    <dbReference type="NCBI Taxonomy" id="3818"/>
    <lineage>
        <taxon>Eukaryota</taxon>
        <taxon>Viridiplantae</taxon>
        <taxon>Streptophyta</taxon>
        <taxon>Embryophyta</taxon>
        <taxon>Tracheophyta</taxon>
        <taxon>Spermatophyta</taxon>
        <taxon>Magnoliopsida</taxon>
        <taxon>eudicotyledons</taxon>
        <taxon>Gunneridae</taxon>
        <taxon>Pentapetalae</taxon>
        <taxon>rosids</taxon>
        <taxon>fabids</taxon>
        <taxon>Fabales</taxon>
        <taxon>Fabaceae</taxon>
        <taxon>Papilionoideae</taxon>
        <taxon>50 kb inversion clade</taxon>
        <taxon>dalbergioids sensu lato</taxon>
        <taxon>Dalbergieae</taxon>
        <taxon>Pterocarpus clade</taxon>
        <taxon>Arachis</taxon>
    </lineage>
</organism>
<dbReference type="Proteomes" id="UP000289738">
    <property type="component" value="Chromosome B03"/>
</dbReference>